<evidence type="ECO:0000313" key="2">
    <source>
        <dbReference type="Proteomes" id="UP000823749"/>
    </source>
</evidence>
<dbReference type="Proteomes" id="UP000823749">
    <property type="component" value="Chromosome 5"/>
</dbReference>
<dbReference type="EMBL" id="JACTNZ010000005">
    <property type="protein sequence ID" value="KAG5548284.1"/>
    <property type="molecule type" value="Genomic_DNA"/>
</dbReference>
<proteinExistence type="predicted"/>
<reference evidence="1" key="1">
    <citation type="submission" date="2020-08" db="EMBL/GenBank/DDBJ databases">
        <title>Plant Genome Project.</title>
        <authorList>
            <person name="Zhang R.-G."/>
        </authorList>
    </citation>
    <scope>NUCLEOTIDE SEQUENCE</scope>
    <source>
        <strain evidence="1">WSP0</strain>
        <tissue evidence="1">Leaf</tissue>
    </source>
</reference>
<dbReference type="AlphaFoldDB" id="A0AAV6K7E2"/>
<keyword evidence="2" id="KW-1185">Reference proteome</keyword>
<sequence>MASLHILKCGLSPLSVSKSRRKLCGGKVSNFQNHRSPKILSYRSFRVACKVQEDDNQSKGPAKLTGAELIRPGQIMSRDATSLCIASKSSGNCNWSPIGVSYTNLGDAGRGTIKPRFGS</sequence>
<evidence type="ECO:0000313" key="1">
    <source>
        <dbReference type="EMBL" id="KAG5548284.1"/>
    </source>
</evidence>
<comment type="caution">
    <text evidence="1">The sequence shown here is derived from an EMBL/GenBank/DDBJ whole genome shotgun (WGS) entry which is preliminary data.</text>
</comment>
<protein>
    <submittedName>
        <fullName evidence="1">Uncharacterized protein</fullName>
    </submittedName>
</protein>
<name>A0AAV6K7E2_9ERIC</name>
<gene>
    <name evidence="1" type="ORF">RHGRI_013848</name>
</gene>
<organism evidence="1 2">
    <name type="scientific">Rhododendron griersonianum</name>
    <dbReference type="NCBI Taxonomy" id="479676"/>
    <lineage>
        <taxon>Eukaryota</taxon>
        <taxon>Viridiplantae</taxon>
        <taxon>Streptophyta</taxon>
        <taxon>Embryophyta</taxon>
        <taxon>Tracheophyta</taxon>
        <taxon>Spermatophyta</taxon>
        <taxon>Magnoliopsida</taxon>
        <taxon>eudicotyledons</taxon>
        <taxon>Gunneridae</taxon>
        <taxon>Pentapetalae</taxon>
        <taxon>asterids</taxon>
        <taxon>Ericales</taxon>
        <taxon>Ericaceae</taxon>
        <taxon>Ericoideae</taxon>
        <taxon>Rhodoreae</taxon>
        <taxon>Rhododendron</taxon>
    </lineage>
</organism>
<accession>A0AAV6K7E2</accession>